<accession>A0AA94HM11</accession>
<name>A0AA94HM11_9MICO</name>
<keyword evidence="2" id="KW-1185">Reference proteome</keyword>
<dbReference type="AlphaFoldDB" id="A0AA94HM11"/>
<gene>
    <name evidence="1" type="ORF">SAMN04487783_1236</name>
</gene>
<comment type="caution">
    <text evidence="1">The sequence shown here is derived from an EMBL/GenBank/DDBJ whole genome shotgun (WGS) entry which is preliminary data.</text>
</comment>
<sequence>MAGPLRVERDVGLARWVQESLSDFGSVAANVPPIFEAYARILHPATLETPTSQTDAWGNVQYAAREITWAEAAELIGDRVGEREPSTVWQSRFGDDSIDLPDGRRVFGAHGLDIPVPLLATLTELLLESHGDAEVLAAVWEGSGLDPRGSSVFLAFPEAASWWERRRETRRAQAEHRAEQTAAVDPEVLAAMRAQHVLGLPREQQGRGHVLLRAQLAAFADPSWVESAGLGWRADRPLEYRTPNAIWPVEPHGAPAWFVATDLDLDVTLIGGSAHLVGRVLGHPAIEAERIRPTDPVL</sequence>
<dbReference type="EMBL" id="FOZN01000002">
    <property type="protein sequence ID" value="SFS09290.1"/>
    <property type="molecule type" value="Genomic_DNA"/>
</dbReference>
<dbReference type="Proteomes" id="UP000198506">
    <property type="component" value="Unassembled WGS sequence"/>
</dbReference>
<reference evidence="1 2" key="1">
    <citation type="submission" date="2016-10" db="EMBL/GenBank/DDBJ databases">
        <authorList>
            <person name="Varghese N."/>
            <person name="Submissions S."/>
        </authorList>
    </citation>
    <scope>NUCLEOTIDE SEQUENCE [LARGE SCALE GENOMIC DNA]</scope>
    <source>
        <strain evidence="1 2">IAM 15147</strain>
    </source>
</reference>
<evidence type="ECO:0000313" key="1">
    <source>
        <dbReference type="EMBL" id="SFS09290.1"/>
    </source>
</evidence>
<organism evidence="1 2">
    <name type="scientific">Agrococcus baldri</name>
    <dbReference type="NCBI Taxonomy" id="153730"/>
    <lineage>
        <taxon>Bacteria</taxon>
        <taxon>Bacillati</taxon>
        <taxon>Actinomycetota</taxon>
        <taxon>Actinomycetes</taxon>
        <taxon>Micrococcales</taxon>
        <taxon>Microbacteriaceae</taxon>
        <taxon>Agrococcus</taxon>
    </lineage>
</organism>
<proteinExistence type="predicted"/>
<dbReference type="RefSeq" id="WP_092916942.1">
    <property type="nucleotide sequence ID" value="NZ_FOZN01000002.1"/>
</dbReference>
<evidence type="ECO:0000313" key="2">
    <source>
        <dbReference type="Proteomes" id="UP000198506"/>
    </source>
</evidence>
<protein>
    <submittedName>
        <fullName evidence="1">Uncharacterized protein</fullName>
    </submittedName>
</protein>